<dbReference type="SUPFAM" id="SSF141571">
    <property type="entry name" value="Pentapeptide repeat-like"/>
    <property type="match status" value="2"/>
</dbReference>
<dbReference type="InterPro" id="IPR001646">
    <property type="entry name" value="5peptide_repeat"/>
</dbReference>
<evidence type="ECO:0000313" key="2">
    <source>
        <dbReference type="Proteomes" id="UP000199440"/>
    </source>
</evidence>
<gene>
    <name evidence="1" type="ORF">SAMN04488514_10680</name>
</gene>
<evidence type="ECO:0000313" key="1">
    <source>
        <dbReference type="EMBL" id="SDM20946.1"/>
    </source>
</evidence>
<reference evidence="1 2" key="1">
    <citation type="submission" date="2016-10" db="EMBL/GenBank/DDBJ databases">
        <authorList>
            <person name="de Groot N.N."/>
        </authorList>
    </citation>
    <scope>NUCLEOTIDE SEQUENCE [LARGE SCALE GENOMIC DNA]</scope>
    <source>
        <strain evidence="1 2">DSM 19886</strain>
    </source>
</reference>
<dbReference type="Proteomes" id="UP000199440">
    <property type="component" value="Unassembled WGS sequence"/>
</dbReference>
<dbReference type="AlphaFoldDB" id="A0A1G9RCF5"/>
<dbReference type="PANTHER" id="PTHR14136">
    <property type="entry name" value="BTB_POZ DOMAIN-CONTAINING PROTEIN KCTD9"/>
    <property type="match status" value="1"/>
</dbReference>
<dbReference type="Pfam" id="PF00805">
    <property type="entry name" value="Pentapeptide"/>
    <property type="match status" value="2"/>
</dbReference>
<dbReference type="Pfam" id="PF13599">
    <property type="entry name" value="Pentapeptide_4"/>
    <property type="match status" value="1"/>
</dbReference>
<dbReference type="RefSeq" id="WP_089890038.1">
    <property type="nucleotide sequence ID" value="NZ_FNGV01000006.1"/>
</dbReference>
<dbReference type="PANTHER" id="PTHR14136:SF17">
    <property type="entry name" value="BTB_POZ DOMAIN-CONTAINING PROTEIN KCTD9"/>
    <property type="match status" value="1"/>
</dbReference>
<sequence length="565" mass="64024">MSTVFTDPQFKPKEHGFHFRNSFKNSVLFGEIAKLFNLPFTLPDWILLGNPITTSGRCGGMTFSALDFFLSKRFSVPEAALEELPDGNKVVNRRPPPDGDVLADYIMERQFDSFLVFGDEYLSNVLIKGKGTQYYNDCLPPYGHHFNFYKDRIKANQCRPLGLMPAKEGSLIGHIVLGIGYTDHKDPEKVLIHIYDNNNPDQEIVLKLNQKKGVWESRFANYDKVKMEWIIGKKTGKYIAWIPADGYTCQEPDIYDNAIGIRNYSGRDLRKWQTPSKEDLTKYRFVGSNFFGNQTLESCDFRNVHAEKAVFSSTNASNCNFTNAYLHYCDFTNANLRGSTFNGAELYGANFSKTELSEARFDDIQGDDKIVLFIQAKLNKTCLNGAHISGNFIQASIAESSFLNAQMEDSHFITSLISMTAFNGSNLDDTYWRNATLNTCKFINNGNIRTSLRRTDFNTSAMKDCYFQGANLFKADFRNAAINAVAFTDCDLRFANFSGAALKDTDLSKANLSYARFDGTAFHDVDFRFVTYARSSWKGASVRKPFQMSSSMYNYLLRQGVKFIG</sequence>
<organism evidence="1 2">
    <name type="scientific">Kriegella aquimaris</name>
    <dbReference type="NCBI Taxonomy" id="192904"/>
    <lineage>
        <taxon>Bacteria</taxon>
        <taxon>Pseudomonadati</taxon>
        <taxon>Bacteroidota</taxon>
        <taxon>Flavobacteriia</taxon>
        <taxon>Flavobacteriales</taxon>
        <taxon>Flavobacteriaceae</taxon>
        <taxon>Kriegella</taxon>
    </lineage>
</organism>
<proteinExistence type="predicted"/>
<protein>
    <submittedName>
        <fullName evidence="1">Uncharacterized protein YjbI, contains pentapeptide repeats</fullName>
    </submittedName>
</protein>
<dbReference type="STRING" id="192904.SAMN04488514_10680"/>
<dbReference type="EMBL" id="FNGV01000006">
    <property type="protein sequence ID" value="SDM20946.1"/>
    <property type="molecule type" value="Genomic_DNA"/>
</dbReference>
<dbReference type="InterPro" id="IPR051082">
    <property type="entry name" value="Pentapeptide-BTB/POZ_domain"/>
</dbReference>
<dbReference type="OrthoDB" id="1396774at2"/>
<name>A0A1G9RCF5_9FLAO</name>
<accession>A0A1G9RCF5</accession>
<keyword evidence="2" id="KW-1185">Reference proteome</keyword>
<dbReference type="Gene3D" id="2.160.20.80">
    <property type="entry name" value="E3 ubiquitin-protein ligase SopA"/>
    <property type="match status" value="2"/>
</dbReference>